<accession>X1JJC8</accession>
<gene>
    <name evidence="1" type="ORF">S03H2_69044</name>
</gene>
<feature type="non-terminal residue" evidence="1">
    <location>
        <position position="1"/>
    </location>
</feature>
<organism evidence="1">
    <name type="scientific">marine sediment metagenome</name>
    <dbReference type="NCBI Taxonomy" id="412755"/>
    <lineage>
        <taxon>unclassified sequences</taxon>
        <taxon>metagenomes</taxon>
        <taxon>ecological metagenomes</taxon>
    </lineage>
</organism>
<feature type="non-terminal residue" evidence="1">
    <location>
        <position position="148"/>
    </location>
</feature>
<dbReference type="AlphaFoldDB" id="X1JJC8"/>
<reference evidence="1" key="1">
    <citation type="journal article" date="2014" name="Front. Microbiol.">
        <title>High frequency of phylogenetically diverse reductive dehalogenase-homologous genes in deep subseafloor sedimentary metagenomes.</title>
        <authorList>
            <person name="Kawai M."/>
            <person name="Futagami T."/>
            <person name="Toyoda A."/>
            <person name="Takaki Y."/>
            <person name="Nishi S."/>
            <person name="Hori S."/>
            <person name="Arai W."/>
            <person name="Tsubouchi T."/>
            <person name="Morono Y."/>
            <person name="Uchiyama I."/>
            <person name="Ito T."/>
            <person name="Fujiyama A."/>
            <person name="Inagaki F."/>
            <person name="Takami H."/>
        </authorList>
    </citation>
    <scope>NUCLEOTIDE SEQUENCE</scope>
    <source>
        <strain evidence="1">Expedition CK06-06</strain>
    </source>
</reference>
<comment type="caution">
    <text evidence="1">The sequence shown here is derived from an EMBL/GenBank/DDBJ whole genome shotgun (WGS) entry which is preliminary data.</text>
</comment>
<protein>
    <submittedName>
        <fullName evidence="1">Uncharacterized protein</fullName>
    </submittedName>
</protein>
<proteinExistence type="predicted"/>
<dbReference type="EMBL" id="BARU01045531">
    <property type="protein sequence ID" value="GAH94177.1"/>
    <property type="molecule type" value="Genomic_DNA"/>
</dbReference>
<name>X1JJC8_9ZZZZ</name>
<sequence length="148" mass="15903">DPIFILFNWDEIFGSGDNTYDGCSLFDTDDDGDANYAMCVSVIANGTTPHEMEYNSSTLWSCSDNNSDRCTSPNSAESFSGECTAYQDGTDPFLLGAKWPQDTVGECKIPLGDMSGLPKFLNTCSFPSGSPNSNPEDCVALPDSGFIT</sequence>
<evidence type="ECO:0000313" key="1">
    <source>
        <dbReference type="EMBL" id="GAH94177.1"/>
    </source>
</evidence>